<keyword evidence="1" id="KW-0472">Membrane</keyword>
<feature type="domain" description="Type 4 fimbrial biogenesis protein PilX N-terminal" evidence="2">
    <location>
        <begin position="20"/>
        <end position="68"/>
    </location>
</feature>
<organism evidence="3 4">
    <name type="scientific">Chitinimonas lacunae</name>
    <dbReference type="NCBI Taxonomy" id="1963018"/>
    <lineage>
        <taxon>Bacteria</taxon>
        <taxon>Pseudomonadati</taxon>
        <taxon>Pseudomonadota</taxon>
        <taxon>Betaproteobacteria</taxon>
        <taxon>Neisseriales</taxon>
        <taxon>Chitinibacteraceae</taxon>
        <taxon>Chitinimonas</taxon>
    </lineage>
</organism>
<dbReference type="InterPro" id="IPR025746">
    <property type="entry name" value="PilX_N_dom"/>
</dbReference>
<gene>
    <name evidence="3" type="ORF">ACFOW7_12545</name>
</gene>
<comment type="caution">
    <text evidence="3">The sequence shown here is derived from an EMBL/GenBank/DDBJ whole genome shotgun (WGS) entry which is preliminary data.</text>
</comment>
<keyword evidence="1" id="KW-0812">Transmembrane</keyword>
<proteinExistence type="predicted"/>
<evidence type="ECO:0000259" key="2">
    <source>
        <dbReference type="Pfam" id="PF14341"/>
    </source>
</evidence>
<evidence type="ECO:0000313" key="4">
    <source>
        <dbReference type="Proteomes" id="UP001595791"/>
    </source>
</evidence>
<dbReference type="RefSeq" id="WP_378164716.1">
    <property type="nucleotide sequence ID" value="NZ_JBHSBU010000001.1"/>
</dbReference>
<protein>
    <submittedName>
        <fullName evidence="3">PilX N-terminal domain-containing pilus assembly protein</fullName>
    </submittedName>
</protein>
<sequence length="193" mass="21573">MPKMPLRNRAFPPPRRQQHGFILITTLIFLVVLTLFVLSSVRTGTLQLRMVGNLADRGVAFENADLAIRAGELQAYGYSHNLLAFTADCNKNGNATRRGLCLDLSNNYWKTYQWNDNASMTVPLKNSEAVSQPRFYVEWMNEVKKNILGQELKGSGGNVYVFSVVGRAQGKTNQSLVIAEEIVAIPKPSQQQQ</sequence>
<evidence type="ECO:0000256" key="1">
    <source>
        <dbReference type="SAM" id="Phobius"/>
    </source>
</evidence>
<dbReference type="Proteomes" id="UP001595791">
    <property type="component" value="Unassembled WGS sequence"/>
</dbReference>
<evidence type="ECO:0000313" key="3">
    <source>
        <dbReference type="EMBL" id="MFC4160179.1"/>
    </source>
</evidence>
<keyword evidence="4" id="KW-1185">Reference proteome</keyword>
<dbReference type="EMBL" id="JBHSBU010000001">
    <property type="protein sequence ID" value="MFC4160179.1"/>
    <property type="molecule type" value="Genomic_DNA"/>
</dbReference>
<dbReference type="Pfam" id="PF14341">
    <property type="entry name" value="PilX_N"/>
    <property type="match status" value="1"/>
</dbReference>
<reference evidence="4" key="1">
    <citation type="journal article" date="2019" name="Int. J. Syst. Evol. Microbiol.">
        <title>The Global Catalogue of Microorganisms (GCM) 10K type strain sequencing project: providing services to taxonomists for standard genome sequencing and annotation.</title>
        <authorList>
            <consortium name="The Broad Institute Genomics Platform"/>
            <consortium name="The Broad Institute Genome Sequencing Center for Infectious Disease"/>
            <person name="Wu L."/>
            <person name="Ma J."/>
        </authorList>
    </citation>
    <scope>NUCLEOTIDE SEQUENCE [LARGE SCALE GENOMIC DNA]</scope>
    <source>
        <strain evidence="4">LMG 29894</strain>
    </source>
</reference>
<accession>A0ABV8MQG9</accession>
<name>A0ABV8MQG9_9NEIS</name>
<feature type="transmembrane region" description="Helical" evidence="1">
    <location>
        <begin position="21"/>
        <end position="41"/>
    </location>
</feature>
<keyword evidence="1" id="KW-1133">Transmembrane helix</keyword>